<keyword evidence="1" id="KW-0732">Signal</keyword>
<organism evidence="2 3">
    <name type="scientific">Podospora aff. communis PSN243</name>
    <dbReference type="NCBI Taxonomy" id="3040156"/>
    <lineage>
        <taxon>Eukaryota</taxon>
        <taxon>Fungi</taxon>
        <taxon>Dikarya</taxon>
        <taxon>Ascomycota</taxon>
        <taxon>Pezizomycotina</taxon>
        <taxon>Sordariomycetes</taxon>
        <taxon>Sordariomycetidae</taxon>
        <taxon>Sordariales</taxon>
        <taxon>Podosporaceae</taxon>
        <taxon>Podospora</taxon>
    </lineage>
</organism>
<evidence type="ECO:0000313" key="3">
    <source>
        <dbReference type="Proteomes" id="UP001321760"/>
    </source>
</evidence>
<keyword evidence="3" id="KW-1185">Reference proteome</keyword>
<dbReference type="EMBL" id="MU865930">
    <property type="protein sequence ID" value="KAK4450852.1"/>
    <property type="molecule type" value="Genomic_DNA"/>
</dbReference>
<name>A0AAV9GS92_9PEZI</name>
<protein>
    <recommendedName>
        <fullName evidence="4">Secreted protein</fullName>
    </recommendedName>
</protein>
<feature type="signal peptide" evidence="1">
    <location>
        <begin position="1"/>
        <end position="23"/>
    </location>
</feature>
<reference evidence="2" key="2">
    <citation type="submission" date="2023-05" db="EMBL/GenBank/DDBJ databases">
        <authorList>
            <consortium name="Lawrence Berkeley National Laboratory"/>
            <person name="Steindorff A."/>
            <person name="Hensen N."/>
            <person name="Bonometti L."/>
            <person name="Westerberg I."/>
            <person name="Brannstrom I.O."/>
            <person name="Guillou S."/>
            <person name="Cros-Aarteil S."/>
            <person name="Calhoun S."/>
            <person name="Haridas S."/>
            <person name="Kuo A."/>
            <person name="Mondo S."/>
            <person name="Pangilinan J."/>
            <person name="Riley R."/>
            <person name="Labutti K."/>
            <person name="Andreopoulos B."/>
            <person name="Lipzen A."/>
            <person name="Chen C."/>
            <person name="Yanf M."/>
            <person name="Daum C."/>
            <person name="Ng V."/>
            <person name="Clum A."/>
            <person name="Ohm R."/>
            <person name="Martin F."/>
            <person name="Silar P."/>
            <person name="Natvig D."/>
            <person name="Lalanne C."/>
            <person name="Gautier V."/>
            <person name="Ament-Velasquez S.L."/>
            <person name="Kruys A."/>
            <person name="Hutchinson M.I."/>
            <person name="Powell A.J."/>
            <person name="Barry K."/>
            <person name="Miller A.N."/>
            <person name="Grigoriev I.V."/>
            <person name="Debuchy R."/>
            <person name="Gladieux P."/>
            <person name="Thoren M.H."/>
            <person name="Johannesson H."/>
        </authorList>
    </citation>
    <scope>NUCLEOTIDE SEQUENCE</scope>
    <source>
        <strain evidence="2">PSN243</strain>
    </source>
</reference>
<gene>
    <name evidence="2" type="ORF">QBC34DRAFT_459116</name>
</gene>
<reference evidence="2" key="1">
    <citation type="journal article" date="2023" name="Mol. Phylogenet. Evol.">
        <title>Genome-scale phylogeny and comparative genomics of the fungal order Sordariales.</title>
        <authorList>
            <person name="Hensen N."/>
            <person name="Bonometti L."/>
            <person name="Westerberg I."/>
            <person name="Brannstrom I.O."/>
            <person name="Guillou S."/>
            <person name="Cros-Aarteil S."/>
            <person name="Calhoun S."/>
            <person name="Haridas S."/>
            <person name="Kuo A."/>
            <person name="Mondo S."/>
            <person name="Pangilinan J."/>
            <person name="Riley R."/>
            <person name="LaButti K."/>
            <person name="Andreopoulos B."/>
            <person name="Lipzen A."/>
            <person name="Chen C."/>
            <person name="Yan M."/>
            <person name="Daum C."/>
            <person name="Ng V."/>
            <person name="Clum A."/>
            <person name="Steindorff A."/>
            <person name="Ohm R.A."/>
            <person name="Martin F."/>
            <person name="Silar P."/>
            <person name="Natvig D.O."/>
            <person name="Lalanne C."/>
            <person name="Gautier V."/>
            <person name="Ament-Velasquez S.L."/>
            <person name="Kruys A."/>
            <person name="Hutchinson M.I."/>
            <person name="Powell A.J."/>
            <person name="Barry K."/>
            <person name="Miller A.N."/>
            <person name="Grigoriev I.V."/>
            <person name="Debuchy R."/>
            <person name="Gladieux P."/>
            <person name="Hiltunen Thoren M."/>
            <person name="Johannesson H."/>
        </authorList>
    </citation>
    <scope>NUCLEOTIDE SEQUENCE</scope>
    <source>
        <strain evidence="2">PSN243</strain>
    </source>
</reference>
<proteinExistence type="predicted"/>
<sequence>MKSTLIFTLFFSALITSMPSGLSIRQDNGEFDDLTIKPMTFIGPVEVGRPNVTFTGDAQSIYDQILRVNPNYDPSAFPGHEETQSITEAALAKRTLSKRDNIVCMQHGNMIFQSDLACLPQLIMLDNIKGYCMVDARACVRTACGDSCGIWLCNNNYVPIGVDCPLLRATQRKLCINARSGIMMGW</sequence>
<evidence type="ECO:0008006" key="4">
    <source>
        <dbReference type="Google" id="ProtNLM"/>
    </source>
</evidence>
<accession>A0AAV9GS92</accession>
<feature type="chain" id="PRO_5043631169" description="Secreted protein" evidence="1">
    <location>
        <begin position="24"/>
        <end position="186"/>
    </location>
</feature>
<dbReference type="AlphaFoldDB" id="A0AAV9GS92"/>
<comment type="caution">
    <text evidence="2">The sequence shown here is derived from an EMBL/GenBank/DDBJ whole genome shotgun (WGS) entry which is preliminary data.</text>
</comment>
<dbReference type="Proteomes" id="UP001321760">
    <property type="component" value="Unassembled WGS sequence"/>
</dbReference>
<evidence type="ECO:0000256" key="1">
    <source>
        <dbReference type="SAM" id="SignalP"/>
    </source>
</evidence>
<evidence type="ECO:0000313" key="2">
    <source>
        <dbReference type="EMBL" id="KAK4450852.1"/>
    </source>
</evidence>